<dbReference type="EMBL" id="AXCY01000056">
    <property type="protein sequence ID" value="KGM10280.1"/>
    <property type="molecule type" value="Genomic_DNA"/>
</dbReference>
<accession>A0A0A0BQS8</accession>
<organism evidence="2 3">
    <name type="scientific">Cellulomonas carbonis T26</name>
    <dbReference type="NCBI Taxonomy" id="947969"/>
    <lineage>
        <taxon>Bacteria</taxon>
        <taxon>Bacillati</taxon>
        <taxon>Actinomycetota</taxon>
        <taxon>Actinomycetes</taxon>
        <taxon>Micrococcales</taxon>
        <taxon>Cellulomonadaceae</taxon>
        <taxon>Cellulomonas</taxon>
    </lineage>
</organism>
<evidence type="ECO:0000313" key="3">
    <source>
        <dbReference type="Proteomes" id="UP000029839"/>
    </source>
</evidence>
<feature type="compositionally biased region" description="Basic and acidic residues" evidence="1">
    <location>
        <begin position="37"/>
        <end position="52"/>
    </location>
</feature>
<gene>
    <name evidence="2" type="ORF">N868_15895</name>
</gene>
<evidence type="ECO:0008006" key="4">
    <source>
        <dbReference type="Google" id="ProtNLM"/>
    </source>
</evidence>
<reference evidence="2 3" key="2">
    <citation type="journal article" date="2015" name="Stand. Genomic Sci.">
        <title>Draft genome sequence of Cellulomonas carbonis T26(T) and comparative analysis of six Cellulomonas genomes.</title>
        <authorList>
            <person name="Zhuang W."/>
            <person name="Zhang S."/>
            <person name="Xia X."/>
            <person name="Wang G."/>
        </authorList>
    </citation>
    <scope>NUCLEOTIDE SEQUENCE [LARGE SCALE GENOMIC DNA]</scope>
    <source>
        <strain evidence="2 3">T26</strain>
    </source>
</reference>
<proteinExistence type="predicted"/>
<dbReference type="AlphaFoldDB" id="A0A0A0BQS8"/>
<feature type="compositionally biased region" description="Low complexity" evidence="1">
    <location>
        <begin position="116"/>
        <end position="127"/>
    </location>
</feature>
<dbReference type="Proteomes" id="UP000029839">
    <property type="component" value="Unassembled WGS sequence"/>
</dbReference>
<feature type="region of interest" description="Disordered" evidence="1">
    <location>
        <begin position="34"/>
        <end position="144"/>
    </location>
</feature>
<reference evidence="2 3" key="1">
    <citation type="submission" date="2013-08" db="EMBL/GenBank/DDBJ databases">
        <title>Genome sequencing of Cellulomonas carbonis T26.</title>
        <authorList>
            <person name="Chen F."/>
            <person name="Li Y."/>
            <person name="Wang G."/>
        </authorList>
    </citation>
    <scope>NUCLEOTIDE SEQUENCE [LARGE SCALE GENOMIC DNA]</scope>
    <source>
        <strain evidence="2 3">T26</strain>
    </source>
</reference>
<comment type="caution">
    <text evidence="2">The sequence shown here is derived from an EMBL/GenBank/DDBJ whole genome shotgun (WGS) entry which is preliminary data.</text>
</comment>
<dbReference type="SUPFAM" id="SSF55166">
    <property type="entry name" value="Hedgehog/DD-peptidase"/>
    <property type="match status" value="1"/>
</dbReference>
<evidence type="ECO:0000256" key="1">
    <source>
        <dbReference type="SAM" id="MobiDB-lite"/>
    </source>
</evidence>
<feature type="non-terminal residue" evidence="2">
    <location>
        <position position="1"/>
    </location>
</feature>
<feature type="compositionally biased region" description="Basic and acidic residues" evidence="1">
    <location>
        <begin position="59"/>
        <end position="92"/>
    </location>
</feature>
<keyword evidence="3" id="KW-1185">Reference proteome</keyword>
<sequence length="316" mass="33564">TPTPAPTGGDATADLLRRLTELLPQVVQVVQAATARESAEGVGHHEHVRSHVGEQAAGRTERTSERAGERTGARMTERAAEHTSEHTAERSPSEGAEDAEASDGPATGRGPPQPPATDLTTDPTTGPRVLRPAPTAGATDLVPLPDRSALNVGVSPCPTSLLVSRFGPPRDLVSDECRALASPWWESRMVTGQVGTARARGHRLAVELFGRAFTALAEVDPELHARVGSTGMLCVRHVRGRPEVLSNHALGLALDVTLDGTVDIRGDDQVQRGLVTLHDVLAPFGIFWGAGTRPEDAIHFEVGAEVVHRWLDEGIF</sequence>
<dbReference type="InterPro" id="IPR009045">
    <property type="entry name" value="Zn_M74/Hedgehog-like"/>
</dbReference>
<name>A0A0A0BQS8_9CELL</name>
<protein>
    <recommendedName>
        <fullName evidence="4">Peptidase M15C domain-containing protein</fullName>
    </recommendedName>
</protein>
<dbReference type="RefSeq" id="WP_161784057.1">
    <property type="nucleotide sequence ID" value="NZ_AXCY01000056.1"/>
</dbReference>
<dbReference type="OrthoDB" id="9799970at2"/>
<evidence type="ECO:0000313" key="2">
    <source>
        <dbReference type="EMBL" id="KGM10280.1"/>
    </source>
</evidence>